<dbReference type="Pfam" id="PF00015">
    <property type="entry name" value="MCPsignal"/>
    <property type="match status" value="1"/>
</dbReference>
<evidence type="ECO:0000256" key="3">
    <source>
        <dbReference type="SAM" id="MobiDB-lite"/>
    </source>
</evidence>
<dbReference type="SMART" id="SM00283">
    <property type="entry name" value="MA"/>
    <property type="match status" value="1"/>
</dbReference>
<sequence length="396" mass="43243">MSTLQMEKKKEYDLHSPGDGNKRNDGGLSDNLAAAPPASAQSERRRSAAGYLRNVPLLKPDVTCREAFGMLREQPHLPCIVICGEEMRPEGLLMKEAFYRRLTGRFAADLYFGRPVQGFCEKEILVVDIDDDPAQMIRSALDRPESRFYDCVIVTENGRVKGVLTVLDLMKISGELQEDAEALRKHTVIENYGHVSGMEQSLAEVEDAANLTLTECLRMKAWTAEGRLKLNEAGESYAEAVELMNRNQEQAERLIEHAGKISALTKGIADLADQSGLLAINASIEAAHAGSQGRGFQIVAAEVRSLASQTRKLAADISKLLDGISHLAGETGTLTASGVRRIEAGAAQLTEGSRMFGELEQAVGEVEKTGQSVYRLARDTAKQALSVKQELERSLN</sequence>
<name>A0A919XEP4_9BACL</name>
<dbReference type="PROSITE" id="PS50111">
    <property type="entry name" value="CHEMOTAXIS_TRANSDUC_2"/>
    <property type="match status" value="1"/>
</dbReference>
<dbReference type="GO" id="GO:0016020">
    <property type="term" value="C:membrane"/>
    <property type="evidence" value="ECO:0007669"/>
    <property type="project" value="InterPro"/>
</dbReference>
<dbReference type="InterPro" id="IPR046342">
    <property type="entry name" value="CBS_dom_sf"/>
</dbReference>
<dbReference type="InterPro" id="IPR004089">
    <property type="entry name" value="MCPsignal_dom"/>
</dbReference>
<dbReference type="Gene3D" id="1.10.287.950">
    <property type="entry name" value="Methyl-accepting chemotaxis protein"/>
    <property type="match status" value="1"/>
</dbReference>
<dbReference type="PANTHER" id="PTHR32089:SF112">
    <property type="entry name" value="LYSOZYME-LIKE PROTEIN-RELATED"/>
    <property type="match status" value="1"/>
</dbReference>
<feature type="compositionally biased region" description="Basic and acidic residues" evidence="3">
    <location>
        <begin position="1"/>
        <end position="25"/>
    </location>
</feature>
<comment type="caution">
    <text evidence="5">The sequence shown here is derived from an EMBL/GenBank/DDBJ whole genome shotgun (WGS) entry which is preliminary data.</text>
</comment>
<dbReference type="AlphaFoldDB" id="A0A919XEP4"/>
<evidence type="ECO:0000259" key="4">
    <source>
        <dbReference type="PROSITE" id="PS50111"/>
    </source>
</evidence>
<evidence type="ECO:0000256" key="1">
    <source>
        <dbReference type="ARBA" id="ARBA00023224"/>
    </source>
</evidence>
<dbReference type="Proteomes" id="UP000679779">
    <property type="component" value="Unassembled WGS sequence"/>
</dbReference>
<dbReference type="SUPFAM" id="SSF54631">
    <property type="entry name" value="CBS-domain pair"/>
    <property type="match status" value="1"/>
</dbReference>
<evidence type="ECO:0000256" key="2">
    <source>
        <dbReference type="PROSITE-ProRule" id="PRU00284"/>
    </source>
</evidence>
<dbReference type="Pfam" id="PF00571">
    <property type="entry name" value="CBS"/>
    <property type="match status" value="1"/>
</dbReference>
<dbReference type="EMBL" id="BORQ01000003">
    <property type="protein sequence ID" value="GIO31356.1"/>
    <property type="molecule type" value="Genomic_DNA"/>
</dbReference>
<gene>
    <name evidence="5" type="ORF">J2TS6_24970</name>
</gene>
<dbReference type="InterPro" id="IPR000644">
    <property type="entry name" value="CBS_dom"/>
</dbReference>
<dbReference type="GO" id="GO:0007165">
    <property type="term" value="P:signal transduction"/>
    <property type="evidence" value="ECO:0007669"/>
    <property type="project" value="UniProtKB-KW"/>
</dbReference>
<dbReference type="SUPFAM" id="SSF58104">
    <property type="entry name" value="Methyl-accepting chemotaxis protein (MCP) signaling domain"/>
    <property type="match status" value="1"/>
</dbReference>
<keyword evidence="6" id="KW-1185">Reference proteome</keyword>
<feature type="domain" description="Methyl-accepting transducer" evidence="4">
    <location>
        <begin position="195"/>
        <end position="396"/>
    </location>
</feature>
<keyword evidence="1 2" id="KW-0807">Transducer</keyword>
<feature type="region of interest" description="Disordered" evidence="3">
    <location>
        <begin position="1"/>
        <end position="46"/>
    </location>
</feature>
<dbReference type="PANTHER" id="PTHR32089">
    <property type="entry name" value="METHYL-ACCEPTING CHEMOTAXIS PROTEIN MCPB"/>
    <property type="match status" value="1"/>
</dbReference>
<dbReference type="Gene3D" id="3.10.580.10">
    <property type="entry name" value="CBS-domain"/>
    <property type="match status" value="1"/>
</dbReference>
<proteinExistence type="predicted"/>
<organism evidence="5 6">
    <name type="scientific">Paenibacillus albilobatus</name>
    <dbReference type="NCBI Taxonomy" id="2716884"/>
    <lineage>
        <taxon>Bacteria</taxon>
        <taxon>Bacillati</taxon>
        <taxon>Bacillota</taxon>
        <taxon>Bacilli</taxon>
        <taxon>Bacillales</taxon>
        <taxon>Paenibacillaceae</taxon>
        <taxon>Paenibacillus</taxon>
    </lineage>
</organism>
<evidence type="ECO:0000313" key="5">
    <source>
        <dbReference type="EMBL" id="GIO31356.1"/>
    </source>
</evidence>
<accession>A0A919XEP4</accession>
<dbReference type="RefSeq" id="WP_212957798.1">
    <property type="nucleotide sequence ID" value="NZ_BORQ01000003.1"/>
</dbReference>
<protein>
    <recommendedName>
        <fullName evidence="4">Methyl-accepting transducer domain-containing protein</fullName>
    </recommendedName>
</protein>
<evidence type="ECO:0000313" key="6">
    <source>
        <dbReference type="Proteomes" id="UP000679779"/>
    </source>
</evidence>
<reference evidence="5" key="1">
    <citation type="submission" date="2021-03" db="EMBL/GenBank/DDBJ databases">
        <title>Antimicrobial resistance genes in bacteria isolated from Japanese honey, and their potential for conferring macrolide and lincosamide resistance in the American foulbrood pathogen Paenibacillus larvae.</title>
        <authorList>
            <person name="Okamoto M."/>
            <person name="Kumagai M."/>
            <person name="Kanamori H."/>
            <person name="Takamatsu D."/>
        </authorList>
    </citation>
    <scope>NUCLEOTIDE SEQUENCE</scope>
    <source>
        <strain evidence="5">J2TS6</strain>
    </source>
</reference>